<accession>A0AAW8YHM4</accession>
<evidence type="ECO:0000256" key="1">
    <source>
        <dbReference type="SAM" id="Phobius"/>
    </source>
</evidence>
<feature type="transmembrane region" description="Helical" evidence="1">
    <location>
        <begin position="70"/>
        <end position="94"/>
    </location>
</feature>
<comment type="caution">
    <text evidence="2">The sequence shown here is derived from an EMBL/GenBank/DDBJ whole genome shotgun (WGS) entry which is preliminary data.</text>
</comment>
<feature type="transmembrane region" description="Helical" evidence="1">
    <location>
        <begin position="12"/>
        <end position="33"/>
    </location>
</feature>
<keyword evidence="1" id="KW-0812">Transmembrane</keyword>
<dbReference type="Proteomes" id="UP001280897">
    <property type="component" value="Unassembled WGS sequence"/>
</dbReference>
<dbReference type="AlphaFoldDB" id="A0AAW8YHM4"/>
<dbReference type="InterPro" id="IPR021560">
    <property type="entry name" value="DUF3021"/>
</dbReference>
<dbReference type="PROSITE" id="PS51257">
    <property type="entry name" value="PROKAR_LIPOPROTEIN"/>
    <property type="match status" value="1"/>
</dbReference>
<proteinExistence type="predicted"/>
<name>A0AAW8YHM4_PEDAC</name>
<dbReference type="EMBL" id="JAWJAV010000003">
    <property type="protein sequence ID" value="MDV2621059.1"/>
    <property type="molecule type" value="Genomic_DNA"/>
</dbReference>
<protein>
    <submittedName>
        <fullName evidence="2">DUF3021 domain-containing protein</fullName>
    </submittedName>
</protein>
<dbReference type="Pfam" id="PF11457">
    <property type="entry name" value="DUF3021"/>
    <property type="match status" value="1"/>
</dbReference>
<feature type="transmembrane region" description="Helical" evidence="1">
    <location>
        <begin position="39"/>
        <end position="58"/>
    </location>
</feature>
<feature type="transmembrane region" description="Helical" evidence="1">
    <location>
        <begin position="106"/>
        <end position="126"/>
    </location>
</feature>
<organism evidence="2 3">
    <name type="scientific">Pediococcus acidilactici</name>
    <dbReference type="NCBI Taxonomy" id="1254"/>
    <lineage>
        <taxon>Bacteria</taxon>
        <taxon>Bacillati</taxon>
        <taxon>Bacillota</taxon>
        <taxon>Bacilli</taxon>
        <taxon>Lactobacillales</taxon>
        <taxon>Lactobacillaceae</taxon>
        <taxon>Pediococcus</taxon>
        <taxon>Pediococcus acidilactici group</taxon>
    </lineage>
</organism>
<keyword evidence="1" id="KW-0472">Membrane</keyword>
<sequence>MNAIKKFLRYIVYHVMAGSTFYLATIACGFTTISPTPQHALQLFLMFALIGLLTITLTELQSHQFLKIPFLGKIFLHFVGTFLIIAGTSFVFNWHFAAPSIVASFIWGYLIIYPVVWLALYFYWWLTARKINVSLRSRQANFHSSNNHSN</sequence>
<keyword evidence="1" id="KW-1133">Transmembrane helix</keyword>
<reference evidence="2" key="2">
    <citation type="submission" date="2023-10" db="EMBL/GenBank/DDBJ databases">
        <authorList>
            <person name="Khurajog B."/>
        </authorList>
    </citation>
    <scope>NUCLEOTIDE SEQUENCE</scope>
    <source>
        <strain evidence="2">BF9</strain>
    </source>
</reference>
<reference evidence="2" key="1">
    <citation type="journal article" date="2023" name="PeerJ">
        <title>Selection and evaluation of lactic acid bacteria from chicken feces in Thailand as potential probiotics.</title>
        <authorList>
            <person name="Khurajog B."/>
            <person name="Disastra Y."/>
            <person name="Lawwyne L.D."/>
            <person name="Sirichokchatchawan W."/>
            <person name="Niyomtham W."/>
            <person name="Yindee J."/>
            <person name="Hampson D.J."/>
            <person name="Prapasarakul N."/>
        </authorList>
    </citation>
    <scope>NUCLEOTIDE SEQUENCE</scope>
    <source>
        <strain evidence="2">BF9</strain>
    </source>
</reference>
<evidence type="ECO:0000313" key="2">
    <source>
        <dbReference type="EMBL" id="MDV2621059.1"/>
    </source>
</evidence>
<evidence type="ECO:0000313" key="3">
    <source>
        <dbReference type="Proteomes" id="UP001280897"/>
    </source>
</evidence>
<dbReference type="RefSeq" id="WP_008841789.1">
    <property type="nucleotide sequence ID" value="NZ_CP066046.1"/>
</dbReference>
<gene>
    <name evidence="2" type="ORF">R0G89_04860</name>
</gene>